<dbReference type="AlphaFoldDB" id="A0A2T0ZWY7"/>
<dbReference type="GO" id="GO:0000287">
    <property type="term" value="F:magnesium ion binding"/>
    <property type="evidence" value="ECO:0007669"/>
    <property type="project" value="UniProtKB-UniRule"/>
</dbReference>
<feature type="transmembrane region" description="Helical" evidence="17">
    <location>
        <begin position="21"/>
        <end position="46"/>
    </location>
</feature>
<dbReference type="EMBL" id="PVUE01000015">
    <property type="protein sequence ID" value="PRZ40598.1"/>
    <property type="molecule type" value="Genomic_DNA"/>
</dbReference>
<comment type="catalytic activity">
    <reaction evidence="13 17">
        <text>1,2-di-(9Z-octadecenoyl)-sn-glycero-3-cytidine-5'-diphosphate + 1D-myo-inositol 3-phosphate = 1,2-di-(9Z-octadecenoyl)-sn-glycero-3-phospho-(1D-myo-inositol-3-phosphate) + CMP + H(+)</text>
        <dbReference type="Rhea" id="RHEA:61216"/>
        <dbReference type="ChEBI" id="CHEBI:15378"/>
        <dbReference type="ChEBI" id="CHEBI:58401"/>
        <dbReference type="ChEBI" id="CHEBI:60377"/>
        <dbReference type="ChEBI" id="CHEBI:85356"/>
        <dbReference type="ChEBI" id="CHEBI:144472"/>
    </reaction>
</comment>
<feature type="transmembrane region" description="Helical" evidence="17">
    <location>
        <begin position="52"/>
        <end position="73"/>
    </location>
</feature>
<evidence type="ECO:0000256" key="4">
    <source>
        <dbReference type="ARBA" id="ARBA00010441"/>
    </source>
</evidence>
<dbReference type="UniPathway" id="UPA00220"/>
<evidence type="ECO:0000256" key="6">
    <source>
        <dbReference type="ARBA" id="ARBA00022475"/>
    </source>
</evidence>
<keyword evidence="9 17" id="KW-0479">Metal-binding</keyword>
<feature type="binding site" evidence="17">
    <location>
        <position position="70"/>
    </location>
    <ligand>
        <name>Mg(2+)</name>
        <dbReference type="ChEBI" id="CHEBI:18420"/>
        <label>1</label>
    </ligand>
</feature>
<dbReference type="Pfam" id="PF01066">
    <property type="entry name" value="CDP-OH_P_transf"/>
    <property type="match status" value="1"/>
</dbReference>
<keyword evidence="17" id="KW-0444">Lipid biosynthesis</keyword>
<evidence type="ECO:0000256" key="2">
    <source>
        <dbReference type="ARBA" id="ARBA00004805"/>
    </source>
</evidence>
<evidence type="ECO:0000256" key="17">
    <source>
        <dbReference type="HAMAP-Rule" id="MF_02241"/>
    </source>
</evidence>
<dbReference type="GO" id="GO:0008654">
    <property type="term" value="P:phospholipid biosynthetic process"/>
    <property type="evidence" value="ECO:0007669"/>
    <property type="project" value="UniProtKB-UniRule"/>
</dbReference>
<evidence type="ECO:0000256" key="3">
    <source>
        <dbReference type="ARBA" id="ARBA00005189"/>
    </source>
</evidence>
<feature type="binding site" evidence="17">
    <location>
        <position position="92"/>
    </location>
    <ligand>
        <name>Mg(2+)</name>
        <dbReference type="ChEBI" id="CHEBI:18420"/>
        <label>2</label>
    </ligand>
</feature>
<evidence type="ECO:0000313" key="19">
    <source>
        <dbReference type="EMBL" id="PRZ40598.1"/>
    </source>
</evidence>
<comment type="pathway">
    <text evidence="2 17">Phospholipid metabolism; phosphatidylinositol phosphate biosynthesis.</text>
</comment>
<feature type="active site" description="Proton acceptor" evidence="17">
    <location>
        <position position="92"/>
    </location>
</feature>
<comment type="function">
    <text evidence="17">Catalyzes the conjugation of the 1'-hydroxyl group of D-myo-inositol-3-phosphate (also named L-myo-inositol-1-phosphate) with a lipid tail of cytidine diphosphate diacylglycerol (CDP-DAG), forming phosphatidylinositol phosphate (PIP) and CMP. PIP is a precursor of phosphatidylinositol (PI) which is an essential lipid required for cell wall formation.</text>
</comment>
<comment type="subunit">
    <text evidence="5 17">Homodimer.</text>
</comment>
<gene>
    <name evidence="19" type="ORF">CLV47_11525</name>
</gene>
<evidence type="ECO:0000256" key="9">
    <source>
        <dbReference type="ARBA" id="ARBA00022723"/>
    </source>
</evidence>
<dbReference type="NCBIfam" id="NF045883">
    <property type="entry name" value="PIPSynth"/>
    <property type="match status" value="1"/>
</dbReference>
<feature type="binding site" evidence="17">
    <location>
        <position position="81"/>
    </location>
    <ligand>
        <name>a CDP-1,2-diacyl-sn-glycerol</name>
        <dbReference type="ChEBI" id="CHEBI:58332"/>
    </ligand>
</feature>
<keyword evidence="6 17" id="KW-1003">Cell membrane</keyword>
<dbReference type="Gene3D" id="1.20.120.1760">
    <property type="match status" value="1"/>
</dbReference>
<evidence type="ECO:0000256" key="5">
    <source>
        <dbReference type="ARBA" id="ARBA00011738"/>
    </source>
</evidence>
<comment type="pathway">
    <text evidence="3">Lipid metabolism.</text>
</comment>
<comment type="cofactor">
    <cofactor evidence="17">
        <name>Mg(2+)</name>
        <dbReference type="ChEBI" id="CHEBI:18420"/>
    </cofactor>
    <text evidence="17">Contains a di-nuclear catalytic Mg(2+) center.</text>
</comment>
<evidence type="ECO:0000256" key="7">
    <source>
        <dbReference type="ARBA" id="ARBA00022679"/>
    </source>
</evidence>
<keyword evidence="7 17" id="KW-0808">Transferase</keyword>
<dbReference type="InterPro" id="IPR000462">
    <property type="entry name" value="CDP-OH_P_trans"/>
</dbReference>
<evidence type="ECO:0000256" key="15">
    <source>
        <dbReference type="ARBA" id="ARBA00033137"/>
    </source>
</evidence>
<evidence type="ECO:0000256" key="18">
    <source>
        <dbReference type="RuleBase" id="RU003750"/>
    </source>
</evidence>
<keyword evidence="10 17" id="KW-0460">Magnesium</keyword>
<protein>
    <recommendedName>
        <fullName evidence="14 17">Phosphatidylinositol phosphate synthase</fullName>
        <shortName evidence="17">PIP synthase</shortName>
        <ecNumber evidence="17">2.7.8.-</ecNumber>
    </recommendedName>
    <alternativeName>
        <fullName evidence="15 17">CDP-diacylglycerol--D-myo-inositol-3-phosphate 3-phosphatidyltransferase</fullName>
    </alternativeName>
</protein>
<comment type="catalytic activity">
    <reaction evidence="16 17">
        <text>a CDP-1,2-diacyl-sn-glycerol + 1D-myo-inositol 3-phosphate = a 1,2-diacyl-sn-glycero-3-phospho-(1D-myo-inositol-3-phosphate) + CMP + H(+)</text>
        <dbReference type="Rhea" id="RHEA:60504"/>
        <dbReference type="ChEBI" id="CHEBI:15378"/>
        <dbReference type="ChEBI" id="CHEBI:58088"/>
        <dbReference type="ChEBI" id="CHEBI:58332"/>
        <dbReference type="ChEBI" id="CHEBI:58401"/>
        <dbReference type="ChEBI" id="CHEBI:60377"/>
    </reaction>
</comment>
<name>A0A2T0ZWY7_9ACTN</name>
<feature type="binding site" evidence="17">
    <location>
        <position position="67"/>
    </location>
    <ligand>
        <name>Mg(2+)</name>
        <dbReference type="ChEBI" id="CHEBI:18420"/>
        <label>1</label>
    </ligand>
</feature>
<evidence type="ECO:0000256" key="11">
    <source>
        <dbReference type="ARBA" id="ARBA00022989"/>
    </source>
</evidence>
<dbReference type="Proteomes" id="UP000237752">
    <property type="component" value="Unassembled WGS sequence"/>
</dbReference>
<dbReference type="GO" id="GO:0005886">
    <property type="term" value="C:plasma membrane"/>
    <property type="evidence" value="ECO:0007669"/>
    <property type="project" value="UniProtKB-SubCell"/>
</dbReference>
<evidence type="ECO:0000256" key="13">
    <source>
        <dbReference type="ARBA" id="ARBA00023935"/>
    </source>
</evidence>
<organism evidence="19 20">
    <name type="scientific">Antricoccus suffuscus</name>
    <dbReference type="NCBI Taxonomy" id="1629062"/>
    <lineage>
        <taxon>Bacteria</taxon>
        <taxon>Bacillati</taxon>
        <taxon>Actinomycetota</taxon>
        <taxon>Actinomycetes</taxon>
        <taxon>Geodermatophilales</taxon>
        <taxon>Antricoccaceae</taxon>
        <taxon>Antricoccus</taxon>
    </lineage>
</organism>
<dbReference type="EC" id="2.7.8.-" evidence="17"/>
<accession>A0A2T0ZWY7</accession>
<reference evidence="19 20" key="1">
    <citation type="submission" date="2018-03" db="EMBL/GenBank/DDBJ databases">
        <title>Genomic Encyclopedia of Archaeal and Bacterial Type Strains, Phase II (KMG-II): from individual species to whole genera.</title>
        <authorList>
            <person name="Goeker M."/>
        </authorList>
    </citation>
    <scope>NUCLEOTIDE SEQUENCE [LARGE SCALE GENOMIC DNA]</scope>
    <source>
        <strain evidence="19 20">DSM 100065</strain>
    </source>
</reference>
<dbReference type="GO" id="GO:0016780">
    <property type="term" value="F:phosphotransferase activity, for other substituted phosphate groups"/>
    <property type="evidence" value="ECO:0007669"/>
    <property type="project" value="UniProtKB-UniRule"/>
</dbReference>
<dbReference type="InterPro" id="IPR048254">
    <property type="entry name" value="CDP_ALCOHOL_P_TRANSF_CS"/>
</dbReference>
<feature type="binding site" evidence="17">
    <location>
        <position position="88"/>
    </location>
    <ligand>
        <name>Mg(2+)</name>
        <dbReference type="ChEBI" id="CHEBI:18420"/>
        <label>2</label>
    </ligand>
</feature>
<dbReference type="OrthoDB" id="116551at2"/>
<evidence type="ECO:0000256" key="14">
    <source>
        <dbReference type="ARBA" id="ARBA00024082"/>
    </source>
</evidence>
<keyword evidence="12 17" id="KW-0472">Membrane</keyword>
<feature type="binding site" evidence="17">
    <location>
        <position position="75"/>
    </location>
    <ligand>
        <name>a CDP-1,2-diacyl-sn-glycerol</name>
        <dbReference type="ChEBI" id="CHEBI:58332"/>
    </ligand>
</feature>
<keyword evidence="17" id="KW-0443">Lipid metabolism</keyword>
<keyword evidence="17" id="KW-0594">Phospholipid biosynthesis</keyword>
<dbReference type="InterPro" id="IPR044268">
    <property type="entry name" value="PIP_synthase_PgsA1"/>
</dbReference>
<evidence type="ECO:0000313" key="20">
    <source>
        <dbReference type="Proteomes" id="UP000237752"/>
    </source>
</evidence>
<evidence type="ECO:0000256" key="16">
    <source>
        <dbReference type="ARBA" id="ARBA00048865"/>
    </source>
</evidence>
<evidence type="ECO:0000256" key="8">
    <source>
        <dbReference type="ARBA" id="ARBA00022692"/>
    </source>
</evidence>
<sequence>MLNDSPARDFFSRIFRPIGEVLGKAGVHPNVVTIVGTLGSILGALLLVATGYFFAGCMVITFFVFLDLLDGALARSTGKTSKFGAVLDSTGDRLADAAIFGALAFWFGATTPDRPMLIASLLCLVFGQATSYVKARAEGLGIPCNVGIAERAERLIIVLVGIGLDGLGVPFVLAVALWVLTAISAYTVMQRLREVYRQSALQLRQEEQHS</sequence>
<comment type="caution">
    <text evidence="17">Lacks conserved residue(s) required for the propagation of feature annotation.</text>
</comment>
<feature type="binding site" evidence="17">
    <location>
        <begin position="30"/>
        <end position="33"/>
    </location>
    <ligand>
        <name>a CDP-1,2-diacyl-sn-glycerol</name>
        <dbReference type="ChEBI" id="CHEBI:58332"/>
    </ligand>
</feature>
<keyword evidence="11 17" id="KW-1133">Transmembrane helix</keyword>
<feature type="transmembrane region" description="Helical" evidence="17">
    <location>
        <begin position="155"/>
        <end position="180"/>
    </location>
</feature>
<dbReference type="HAMAP" id="MF_02241">
    <property type="entry name" value="PIP_synthase"/>
    <property type="match status" value="1"/>
</dbReference>
<comment type="caution">
    <text evidence="19">The sequence shown here is derived from an EMBL/GenBank/DDBJ whole genome shotgun (WGS) entry which is preliminary data.</text>
</comment>
<keyword evidence="8 17" id="KW-0812">Transmembrane</keyword>
<dbReference type="PROSITE" id="PS00379">
    <property type="entry name" value="CDP_ALCOHOL_P_TRANSF"/>
    <property type="match status" value="1"/>
</dbReference>
<dbReference type="RefSeq" id="WP_106350022.1">
    <property type="nucleotide sequence ID" value="NZ_PVUE01000015.1"/>
</dbReference>
<evidence type="ECO:0000256" key="12">
    <source>
        <dbReference type="ARBA" id="ARBA00023136"/>
    </source>
</evidence>
<feature type="binding site" evidence="17">
    <location>
        <position position="71"/>
    </location>
    <ligand>
        <name>a CDP-1,2-diacyl-sn-glycerol</name>
        <dbReference type="ChEBI" id="CHEBI:58332"/>
    </ligand>
</feature>
<feature type="binding site" evidence="17">
    <location>
        <position position="67"/>
    </location>
    <ligand>
        <name>Mg(2+)</name>
        <dbReference type="ChEBI" id="CHEBI:18420"/>
        <label>2</label>
    </ligand>
</feature>
<evidence type="ECO:0000256" key="1">
    <source>
        <dbReference type="ARBA" id="ARBA00004651"/>
    </source>
</evidence>
<comment type="subcellular location">
    <subcellularLocation>
        <location evidence="1 17">Cell membrane</location>
        <topology evidence="1 17">Multi-pass membrane protein</topology>
    </subcellularLocation>
</comment>
<feature type="binding site" evidence="17">
    <location>
        <position position="88"/>
    </location>
    <ligand>
        <name>Mg(2+)</name>
        <dbReference type="ChEBI" id="CHEBI:18420"/>
        <label>1</label>
    </ligand>
</feature>
<dbReference type="InterPro" id="IPR043130">
    <property type="entry name" value="CDP-OH_PTrfase_TM_dom"/>
</dbReference>
<keyword evidence="20" id="KW-1185">Reference proteome</keyword>
<proteinExistence type="inferred from homology"/>
<comment type="similarity">
    <text evidence="4 17 18">Belongs to the CDP-alcohol phosphatidyltransferase class-I family.</text>
</comment>
<keyword evidence="17" id="KW-1208">Phospholipid metabolism</keyword>
<evidence type="ECO:0000256" key="10">
    <source>
        <dbReference type="ARBA" id="ARBA00022842"/>
    </source>
</evidence>